<keyword evidence="10 12" id="KW-0675">Receptor</keyword>
<evidence type="ECO:0000256" key="9">
    <source>
        <dbReference type="ARBA" id="ARBA00023136"/>
    </source>
</evidence>
<feature type="transmembrane region" description="Helical" evidence="11">
    <location>
        <begin position="66"/>
        <end position="83"/>
    </location>
</feature>
<sequence>MFNIFRIAADLTHLLSIYFLLTKIISHKNCMGVSLRSQILFCIVWVTRYIDLFSNFYSIYNTVLKVVYLATSFYTIYLISKRFRSTYDKVHDTFNMWYLIIPSIVLAFIFPEQYTLMEILWTFSIFLETVAILPQIFLLSVTGEIENLNSKYILCLGIYRALYIANWVFRYATEDSYWSPLVWVCGIVQTVLYADYFYYYIRSHISGTKFVLP</sequence>
<evidence type="ECO:0000256" key="5">
    <source>
        <dbReference type="ARBA" id="ARBA00022824"/>
    </source>
</evidence>
<feature type="transmembrane region" description="Helical" evidence="11">
    <location>
        <begin position="120"/>
        <end position="140"/>
    </location>
</feature>
<keyword evidence="13" id="KW-1185">Reference proteome</keyword>
<evidence type="ECO:0000256" key="8">
    <source>
        <dbReference type="ARBA" id="ARBA00022989"/>
    </source>
</evidence>
<dbReference type="OrthoDB" id="7694678at2759"/>
<dbReference type="PANTHER" id="PTHR10585">
    <property type="entry name" value="ER LUMEN PROTEIN RETAINING RECEPTOR"/>
    <property type="match status" value="1"/>
</dbReference>
<dbReference type="GO" id="GO:0016192">
    <property type="term" value="P:vesicle-mediated transport"/>
    <property type="evidence" value="ECO:0007669"/>
    <property type="project" value="UniProtKB-KW"/>
</dbReference>
<evidence type="ECO:0000256" key="10">
    <source>
        <dbReference type="ARBA" id="ARBA00023170"/>
    </source>
</evidence>
<keyword evidence="9 11" id="KW-0472">Membrane</keyword>
<evidence type="ECO:0000256" key="1">
    <source>
        <dbReference type="ARBA" id="ARBA00004477"/>
    </source>
</evidence>
<keyword evidence="5" id="KW-0256">Endoplasmic reticulum</keyword>
<dbReference type="Proteomes" id="UP000014680">
    <property type="component" value="Unassembled WGS sequence"/>
</dbReference>
<dbReference type="PROSITE" id="PS00951">
    <property type="entry name" value="ER_LUMEN_RECEPTOR_1"/>
    <property type="match status" value="1"/>
</dbReference>
<keyword evidence="3" id="KW-0813">Transport</keyword>
<evidence type="ECO:0000256" key="11">
    <source>
        <dbReference type="SAM" id="Phobius"/>
    </source>
</evidence>
<accession>L7FKK4</accession>
<keyword evidence="6" id="KW-0931">ER-Golgi transport</keyword>
<feature type="transmembrane region" description="Helical" evidence="11">
    <location>
        <begin position="152"/>
        <end position="169"/>
    </location>
</feature>
<keyword evidence="7" id="KW-0653">Protein transport</keyword>
<evidence type="ECO:0000313" key="13">
    <source>
        <dbReference type="Proteomes" id="UP000014680"/>
    </source>
</evidence>
<dbReference type="GO" id="GO:0006621">
    <property type="term" value="P:protein retention in ER lumen"/>
    <property type="evidence" value="ECO:0007669"/>
    <property type="project" value="InterPro"/>
</dbReference>
<comment type="subcellular location">
    <subcellularLocation>
        <location evidence="1">Endoplasmic reticulum membrane</location>
        <topology evidence="1">Multi-pass membrane protein</topology>
    </subcellularLocation>
</comment>
<proteinExistence type="inferred from homology"/>
<gene>
    <name evidence="12" type="ORF">EIN_283750</name>
</gene>
<feature type="transmembrane region" description="Helical" evidence="11">
    <location>
        <begin position="181"/>
        <end position="201"/>
    </location>
</feature>
<feature type="transmembrane region" description="Helical" evidence="11">
    <location>
        <begin position="95"/>
        <end position="114"/>
    </location>
</feature>
<dbReference type="KEGG" id="eiv:EIN_283750"/>
<protein>
    <submittedName>
        <fullName evidence="12">ER lumen protein retaining receptor, putative</fullName>
    </submittedName>
</protein>
<dbReference type="GeneID" id="14883782"/>
<dbReference type="GO" id="GO:0005789">
    <property type="term" value="C:endoplasmic reticulum membrane"/>
    <property type="evidence" value="ECO:0007669"/>
    <property type="project" value="UniProtKB-SubCell"/>
</dbReference>
<evidence type="ECO:0000256" key="7">
    <source>
        <dbReference type="ARBA" id="ARBA00022927"/>
    </source>
</evidence>
<dbReference type="GO" id="GO:0015031">
    <property type="term" value="P:protein transport"/>
    <property type="evidence" value="ECO:0007669"/>
    <property type="project" value="UniProtKB-KW"/>
</dbReference>
<evidence type="ECO:0000256" key="3">
    <source>
        <dbReference type="ARBA" id="ARBA00022448"/>
    </source>
</evidence>
<dbReference type="PRINTS" id="PR00660">
    <property type="entry name" value="ERLUMENR"/>
</dbReference>
<dbReference type="InterPro" id="IPR000133">
    <property type="entry name" value="ER_ret_rcpt"/>
</dbReference>
<dbReference type="VEuPathDB" id="AmoebaDB:EIN_283750"/>
<organism evidence="12 13">
    <name type="scientific">Entamoeba invadens IP1</name>
    <dbReference type="NCBI Taxonomy" id="370355"/>
    <lineage>
        <taxon>Eukaryota</taxon>
        <taxon>Amoebozoa</taxon>
        <taxon>Evosea</taxon>
        <taxon>Archamoebae</taxon>
        <taxon>Mastigamoebida</taxon>
        <taxon>Entamoebidae</taxon>
        <taxon>Entamoeba</taxon>
    </lineage>
</organism>
<dbReference type="GO" id="GO:0046923">
    <property type="term" value="F:ER retention sequence binding"/>
    <property type="evidence" value="ECO:0007669"/>
    <property type="project" value="InterPro"/>
</dbReference>
<evidence type="ECO:0000256" key="2">
    <source>
        <dbReference type="ARBA" id="ARBA00010120"/>
    </source>
</evidence>
<dbReference type="AlphaFoldDB" id="L7FKK4"/>
<evidence type="ECO:0000256" key="6">
    <source>
        <dbReference type="ARBA" id="ARBA00022892"/>
    </source>
</evidence>
<keyword evidence="8 11" id="KW-1133">Transmembrane helix</keyword>
<comment type="similarity">
    <text evidence="2">Belongs to the ERD2 family.</text>
</comment>
<keyword evidence="4 11" id="KW-0812">Transmembrane</keyword>
<evidence type="ECO:0000256" key="4">
    <source>
        <dbReference type="ARBA" id="ARBA00022692"/>
    </source>
</evidence>
<reference evidence="12 13" key="1">
    <citation type="submission" date="2012-10" db="EMBL/GenBank/DDBJ databases">
        <authorList>
            <person name="Zafar N."/>
            <person name="Inman J."/>
            <person name="Hall N."/>
            <person name="Lorenzi H."/>
            <person name="Caler E."/>
        </authorList>
    </citation>
    <scope>NUCLEOTIDE SEQUENCE [LARGE SCALE GENOMIC DNA]</scope>
    <source>
        <strain evidence="12 13">IP1</strain>
    </source>
</reference>
<dbReference type="Pfam" id="PF00810">
    <property type="entry name" value="ER_lumen_recept"/>
    <property type="match status" value="1"/>
</dbReference>
<dbReference type="OMA" id="WKSRSCE"/>
<evidence type="ECO:0000313" key="12">
    <source>
        <dbReference type="EMBL" id="ELP84829.1"/>
    </source>
</evidence>
<dbReference type="RefSeq" id="XP_004184175.1">
    <property type="nucleotide sequence ID" value="XM_004184127.1"/>
</dbReference>
<name>L7FKK4_ENTIV</name>
<dbReference type="EMBL" id="KB207106">
    <property type="protein sequence ID" value="ELP84829.1"/>
    <property type="molecule type" value="Genomic_DNA"/>
</dbReference>